<keyword evidence="2" id="KW-0378">Hydrolase</keyword>
<gene>
    <name evidence="5" type="ORF">HB375_05375</name>
</gene>
<dbReference type="PANTHER" id="PTHR43309:SF5">
    <property type="entry name" value="5-OXOPROLINASE SUBUNIT C"/>
    <property type="match status" value="1"/>
</dbReference>
<proteinExistence type="predicted"/>
<dbReference type="Proteomes" id="UP000707352">
    <property type="component" value="Unassembled WGS sequence"/>
</dbReference>
<evidence type="ECO:0000256" key="2">
    <source>
        <dbReference type="ARBA" id="ARBA00022801"/>
    </source>
</evidence>
<name>A0ABX0V859_9HYPH</name>
<comment type="caution">
    <text evidence="5">The sequence shown here is derived from an EMBL/GenBank/DDBJ whole genome shotgun (WGS) entry which is preliminary data.</text>
</comment>
<keyword evidence="6" id="KW-1185">Reference proteome</keyword>
<accession>A0ABX0V859</accession>
<dbReference type="SMART" id="SM00797">
    <property type="entry name" value="AHS2"/>
    <property type="match status" value="1"/>
</dbReference>
<keyword evidence="3" id="KW-0067">ATP-binding</keyword>
<dbReference type="Gene3D" id="2.40.100.10">
    <property type="entry name" value="Cyclophilin-like"/>
    <property type="match status" value="1"/>
</dbReference>
<dbReference type="SUPFAM" id="SSF50891">
    <property type="entry name" value="Cyclophilin-like"/>
    <property type="match status" value="1"/>
</dbReference>
<evidence type="ECO:0000256" key="1">
    <source>
        <dbReference type="ARBA" id="ARBA00022741"/>
    </source>
</evidence>
<dbReference type="Pfam" id="PF02626">
    <property type="entry name" value="CT_A_B"/>
    <property type="match status" value="1"/>
</dbReference>
<evidence type="ECO:0000313" key="5">
    <source>
        <dbReference type="EMBL" id="NIX76044.1"/>
    </source>
</evidence>
<organism evidence="5 6">
    <name type="scientific">Microvirga terricola</name>
    <dbReference type="NCBI Taxonomy" id="2719797"/>
    <lineage>
        <taxon>Bacteria</taxon>
        <taxon>Pseudomonadati</taxon>
        <taxon>Pseudomonadota</taxon>
        <taxon>Alphaproteobacteria</taxon>
        <taxon>Hyphomicrobiales</taxon>
        <taxon>Methylobacteriaceae</taxon>
        <taxon>Microvirga</taxon>
    </lineage>
</organism>
<dbReference type="InterPro" id="IPR029000">
    <property type="entry name" value="Cyclophilin-like_dom_sf"/>
</dbReference>
<keyword evidence="1" id="KW-0547">Nucleotide-binding</keyword>
<dbReference type="NCBIfam" id="TIGR00724">
    <property type="entry name" value="urea_amlyse_rel"/>
    <property type="match status" value="1"/>
</dbReference>
<evidence type="ECO:0000259" key="4">
    <source>
        <dbReference type="SMART" id="SM00797"/>
    </source>
</evidence>
<dbReference type="InterPro" id="IPR003778">
    <property type="entry name" value="CT_A_B"/>
</dbReference>
<evidence type="ECO:0000313" key="6">
    <source>
        <dbReference type="Proteomes" id="UP000707352"/>
    </source>
</evidence>
<dbReference type="RefSeq" id="WP_167671954.1">
    <property type="nucleotide sequence ID" value="NZ_JAATJS010000002.1"/>
</dbReference>
<dbReference type="InterPro" id="IPR052708">
    <property type="entry name" value="PxpC"/>
</dbReference>
<protein>
    <submittedName>
        <fullName evidence="5">Biotin-dependent carboxyltransferase family protein</fullName>
    </submittedName>
</protein>
<feature type="domain" description="Carboxyltransferase" evidence="4">
    <location>
        <begin position="25"/>
        <end position="302"/>
    </location>
</feature>
<dbReference type="PANTHER" id="PTHR43309">
    <property type="entry name" value="5-OXOPROLINASE SUBUNIT C"/>
    <property type="match status" value="1"/>
</dbReference>
<sequence length="342" mass="35893">MTELVVKTCGPMTTLQDRGRLGYQRFGVSPSGAMDKRSLALTNALVGNAPETAALEFMNLGGTLAASGGDLRIALAGAGATLRIEGTAIPPHTTAILRDGETAEIGHARTGTFAYLAVAGGFAIAPQLGSLSFHPRSKLGGHNGGSIQPGDRLPCRAEAQEGAPVHFTGDLPQLPDTIRVMLGPQDDYFTEDAIRLFLESEFTITPQADRMGFQLSGPKLDHAKGFNIVSDGIVDGHIQVPGAGHPIVLMRDRQTTGGYPKIATVISADLDHFAQLRPGSPVRFRAVSREEAVAAAREAKAWIAALPDALIPVRFALTTEHLLSTNLIGGTVNALAPKVADA</sequence>
<dbReference type="EMBL" id="JAATJS010000002">
    <property type="protein sequence ID" value="NIX76044.1"/>
    <property type="molecule type" value="Genomic_DNA"/>
</dbReference>
<reference evidence="5 6" key="1">
    <citation type="submission" date="2020-03" db="EMBL/GenBank/DDBJ databases">
        <title>The genome sequence of Microvirga sp. c23x22.</title>
        <authorList>
            <person name="Zhang X."/>
        </authorList>
    </citation>
    <scope>NUCLEOTIDE SEQUENCE [LARGE SCALE GENOMIC DNA]</scope>
    <source>
        <strain evidence="6">c23x22</strain>
    </source>
</reference>
<evidence type="ECO:0000256" key="3">
    <source>
        <dbReference type="ARBA" id="ARBA00022840"/>
    </source>
</evidence>